<evidence type="ECO:0000259" key="2">
    <source>
        <dbReference type="Pfam" id="PF07995"/>
    </source>
</evidence>
<protein>
    <submittedName>
        <fullName evidence="3">Glucose/arabinose dehydrogenase</fullName>
    </submittedName>
</protein>
<dbReference type="InterPro" id="IPR011042">
    <property type="entry name" value="6-blade_b-propeller_TolB-like"/>
</dbReference>
<dbReference type="InterPro" id="IPR011041">
    <property type="entry name" value="Quinoprot_gluc/sorb_DH_b-prop"/>
</dbReference>
<accession>A0A395JQ54</accession>
<dbReference type="PANTHER" id="PTHR19328">
    <property type="entry name" value="HEDGEHOG-INTERACTING PROTEIN"/>
    <property type="match status" value="1"/>
</dbReference>
<dbReference type="Gene3D" id="2.120.10.30">
    <property type="entry name" value="TolB, C-terminal domain"/>
    <property type="match status" value="1"/>
</dbReference>
<dbReference type="RefSeq" id="WP_113953279.1">
    <property type="nucleotide sequence ID" value="NZ_QNRT01000001.1"/>
</dbReference>
<keyword evidence="4" id="KW-1185">Reference proteome</keyword>
<dbReference type="PANTHER" id="PTHR19328:SF75">
    <property type="entry name" value="ALDOSE SUGAR DEHYDROGENASE YLII"/>
    <property type="match status" value="1"/>
</dbReference>
<feature type="chain" id="PRO_5017259661" evidence="1">
    <location>
        <begin position="28"/>
        <end position="611"/>
    </location>
</feature>
<organism evidence="3 4">
    <name type="scientific">Arenicella xantha</name>
    <dbReference type="NCBI Taxonomy" id="644221"/>
    <lineage>
        <taxon>Bacteria</taxon>
        <taxon>Pseudomonadati</taxon>
        <taxon>Pseudomonadota</taxon>
        <taxon>Gammaproteobacteria</taxon>
        <taxon>Arenicellales</taxon>
        <taxon>Arenicellaceae</taxon>
        <taxon>Arenicella</taxon>
    </lineage>
</organism>
<evidence type="ECO:0000313" key="3">
    <source>
        <dbReference type="EMBL" id="RBP53739.1"/>
    </source>
</evidence>
<evidence type="ECO:0000313" key="4">
    <source>
        <dbReference type="Proteomes" id="UP000253083"/>
    </source>
</evidence>
<dbReference type="Pfam" id="PF07995">
    <property type="entry name" value="GSDH"/>
    <property type="match status" value="1"/>
</dbReference>
<feature type="domain" description="Glucose/Sorbosone dehydrogenase" evidence="2">
    <location>
        <begin position="248"/>
        <end position="573"/>
    </location>
</feature>
<dbReference type="Proteomes" id="UP000253083">
    <property type="component" value="Unassembled WGS sequence"/>
</dbReference>
<name>A0A395JQ54_9GAMM</name>
<dbReference type="EMBL" id="QNRT01000001">
    <property type="protein sequence ID" value="RBP53739.1"/>
    <property type="molecule type" value="Genomic_DNA"/>
</dbReference>
<gene>
    <name evidence="3" type="ORF">DFR28_1011128</name>
</gene>
<dbReference type="SUPFAM" id="SSF50952">
    <property type="entry name" value="Soluble quinoprotein glucose dehydrogenase"/>
    <property type="match status" value="1"/>
</dbReference>
<dbReference type="InterPro" id="IPR012938">
    <property type="entry name" value="Glc/Sorbosone_DH"/>
</dbReference>
<keyword evidence="1" id="KW-0732">Signal</keyword>
<reference evidence="3 4" key="1">
    <citation type="submission" date="2018-06" db="EMBL/GenBank/DDBJ databases">
        <title>Genomic Encyclopedia of Type Strains, Phase IV (KMG-IV): sequencing the most valuable type-strain genomes for metagenomic binning, comparative biology and taxonomic classification.</title>
        <authorList>
            <person name="Goeker M."/>
        </authorList>
    </citation>
    <scope>NUCLEOTIDE SEQUENCE [LARGE SCALE GENOMIC DNA]</scope>
    <source>
        <strain evidence="3 4">DSM 24032</strain>
    </source>
</reference>
<dbReference type="InParanoid" id="A0A395JQ54"/>
<dbReference type="AlphaFoldDB" id="A0A395JQ54"/>
<comment type="caution">
    <text evidence="3">The sequence shown here is derived from an EMBL/GenBank/DDBJ whole genome shotgun (WGS) entry which is preliminary data.</text>
</comment>
<dbReference type="OrthoDB" id="338827at2"/>
<proteinExistence type="predicted"/>
<evidence type="ECO:0000256" key="1">
    <source>
        <dbReference type="SAM" id="SignalP"/>
    </source>
</evidence>
<feature type="signal peptide" evidence="1">
    <location>
        <begin position="1"/>
        <end position="27"/>
    </location>
</feature>
<sequence length="611" mass="65670">MGRFKHIIKGFIALGLLLVLSVHNASARDEYLGWWGDMYGGQSQSNDAVCQMCHERGGGGNGWNRYGWLVRELYGLNSNISNLEQRLKTSLEDVEDLLSDPNNGGSPTFLQEINAGAQPGWRQGAVNLIRFRGDATPSKVISPPTTLPCALLIDQGDTERTCSTVNPIPTAITKGGPELGLKTVANGFTAPVAALTAPDEPAHMYVVEQGGSVWRVALATGEKQLFLDFSAELVADYGSPIPGFPGYDERGLLGFAFHPDYANNRKIITYYSAPYVAGAAHFSTMPTGQAADHMSVVTEWQVLGPMSASPQLDNKRSILIVDQPQYNHNGGMLEFGPQGYLFIALGDGGNANDAGDGHVLDGNARDFTSPLGAILRIDIDAPAPANGRYGIPIDNPFVGQTGLDEIYVYGLRNPYRFAVEQGTGNAFDLYIGDVGQDAIEEINRVPSAAAGANLGWNYKEGSFYFSVVDGLTYVSETPPNGQTHPPLMDPVVEYDHGEGISVIGGQVYRGSAIPQLNGHYVFGDWGRGFGTPDGRLFYIDANDTMRELRLNRALGMHVTGFGEGPDGELYVVGSPDFVVSANTGSLQKLEPVESMCFALKALNQAVAMICL</sequence>